<keyword evidence="2" id="KW-1185">Reference proteome</keyword>
<organism evidence="1 2">
    <name type="scientific">Arthrobacter phage Seahorse</name>
    <dbReference type="NCBI Taxonomy" id="2419611"/>
    <lineage>
        <taxon>Viruses</taxon>
        <taxon>Duplodnaviria</taxon>
        <taxon>Heunggongvirae</taxon>
        <taxon>Uroviricota</taxon>
        <taxon>Caudoviricetes</taxon>
        <taxon>Seamegvirus</taxon>
        <taxon>Seamegvirus seahorse</taxon>
    </lineage>
</organism>
<accession>A0A3G3M691</accession>
<evidence type="ECO:0000313" key="1">
    <source>
        <dbReference type="EMBL" id="AYR01544.1"/>
    </source>
</evidence>
<evidence type="ECO:0000313" key="2">
    <source>
        <dbReference type="Proteomes" id="UP000272407"/>
    </source>
</evidence>
<dbReference type="Proteomes" id="UP000272407">
    <property type="component" value="Segment"/>
</dbReference>
<name>A0A3G3M691_9CAUD</name>
<reference evidence="1 2" key="1">
    <citation type="submission" date="2018-09" db="EMBL/GenBank/DDBJ databases">
        <authorList>
            <person name="Rimple P.A."/>
            <person name="Stoner T.H."/>
            <person name="Garlena R.A."/>
            <person name="Russell D.A."/>
            <person name="Pope W.H."/>
            <person name="Jacobs-Sera D."/>
            <person name="Hatfull G.F."/>
        </authorList>
    </citation>
    <scope>NUCLEOTIDE SEQUENCE [LARGE SCALE GENOMIC DNA]</scope>
</reference>
<sequence>MTEETVFASEQGAFFDTMREAYEAAQKKLLDLIDGPDKGLHPSEYRKQLNAALQEQQEAHDAMMAAWEAPVAPLATTPATIQPSRPMVDVLAEQLCGWNEDAPCADCLDDAERYLAALAAAGFGPIVDAVAEVAEDALEGLRACAPGEFLAIGFMEGYSEAARDLAERGKA</sequence>
<protein>
    <submittedName>
        <fullName evidence="1">Uncharacterized protein</fullName>
    </submittedName>
</protein>
<dbReference type="GeneID" id="77932109"/>
<dbReference type="EMBL" id="MH910041">
    <property type="protein sequence ID" value="AYR01544.1"/>
    <property type="molecule type" value="Genomic_DNA"/>
</dbReference>
<proteinExistence type="predicted"/>
<dbReference type="RefSeq" id="YP_010656230.1">
    <property type="nucleotide sequence ID" value="NC_070836.1"/>
</dbReference>
<gene>
    <name evidence="1" type="primary">44</name>
    <name evidence="1" type="ORF">PBI_SEAHORSE_44</name>
</gene>
<dbReference type="KEGG" id="vg:77932109"/>